<dbReference type="Pfam" id="PF01329">
    <property type="entry name" value="Pterin_4a"/>
    <property type="match status" value="1"/>
</dbReference>
<keyword evidence="7" id="KW-1185">Reference proteome</keyword>
<evidence type="ECO:0000313" key="6">
    <source>
        <dbReference type="EMBL" id="MBB4946198.1"/>
    </source>
</evidence>
<gene>
    <name evidence="6" type="ORF">F4556_001733</name>
</gene>
<reference evidence="6 7" key="1">
    <citation type="submission" date="2020-08" db="EMBL/GenBank/DDBJ databases">
        <title>Sequencing the genomes of 1000 actinobacteria strains.</title>
        <authorList>
            <person name="Klenk H.-P."/>
        </authorList>
    </citation>
    <scope>NUCLEOTIDE SEQUENCE [LARGE SCALE GENOMIC DNA]</scope>
    <source>
        <strain evidence="6 7">DSM 44786</strain>
    </source>
</reference>
<dbReference type="Proteomes" id="UP000573327">
    <property type="component" value="Unassembled WGS sequence"/>
</dbReference>
<dbReference type="InterPro" id="IPR036428">
    <property type="entry name" value="PCD_sf"/>
</dbReference>
<sequence>MSKSTRLTDDQITAGLAALPDWTREGEAIVRTAETAGFPTAIAVVGVVAEAAEELDHHPDIDIRWRTLRFVLSTHSAGGLTGLDLTMAARIDQALRDA</sequence>
<keyword evidence="5 6" id="KW-0456">Lyase</keyword>
<dbReference type="EC" id="4.2.1.96" evidence="3"/>
<dbReference type="InterPro" id="IPR001533">
    <property type="entry name" value="Pterin_deHydtase"/>
</dbReference>
<comment type="similarity">
    <text evidence="2">Belongs to the pterin-4-alpha-carbinolamine dehydratase family.</text>
</comment>
<comment type="catalytic activity">
    <reaction evidence="1">
        <text>(4aS,6R)-4a-hydroxy-L-erythro-5,6,7,8-tetrahydrobiopterin = (6R)-L-erythro-6,7-dihydrobiopterin + H2O</text>
        <dbReference type="Rhea" id="RHEA:11920"/>
        <dbReference type="ChEBI" id="CHEBI:15377"/>
        <dbReference type="ChEBI" id="CHEBI:15642"/>
        <dbReference type="ChEBI" id="CHEBI:43120"/>
        <dbReference type="EC" id="4.2.1.96"/>
    </reaction>
</comment>
<name>A0A7W7WGL7_9ACTN</name>
<proteinExistence type="inferred from homology"/>
<dbReference type="RefSeq" id="WP_184913070.1">
    <property type="nucleotide sequence ID" value="NZ_JACHJR010000001.1"/>
</dbReference>
<dbReference type="NCBIfam" id="NF002017">
    <property type="entry name" value="PRK00823.1-2"/>
    <property type="match status" value="1"/>
</dbReference>
<dbReference type="EMBL" id="JACHJR010000001">
    <property type="protein sequence ID" value="MBB4946198.1"/>
    <property type="molecule type" value="Genomic_DNA"/>
</dbReference>
<dbReference type="PANTHER" id="PTHR12599">
    <property type="entry name" value="PTERIN-4-ALPHA-CARBINOLAMINE DEHYDRATASE"/>
    <property type="match status" value="1"/>
</dbReference>
<evidence type="ECO:0000313" key="7">
    <source>
        <dbReference type="Proteomes" id="UP000573327"/>
    </source>
</evidence>
<dbReference type="SUPFAM" id="SSF55248">
    <property type="entry name" value="PCD-like"/>
    <property type="match status" value="1"/>
</dbReference>
<dbReference type="AlphaFoldDB" id="A0A7W7WGL7"/>
<protein>
    <recommendedName>
        <fullName evidence="4">Putative pterin-4-alpha-carbinolamine dehydratase</fullName>
        <ecNumber evidence="3">4.2.1.96</ecNumber>
    </recommendedName>
</protein>
<evidence type="ECO:0000256" key="2">
    <source>
        <dbReference type="ARBA" id="ARBA00006472"/>
    </source>
</evidence>
<dbReference type="GO" id="GO:0008124">
    <property type="term" value="F:4-alpha-hydroxytetrahydrobiopterin dehydratase activity"/>
    <property type="evidence" value="ECO:0007669"/>
    <property type="project" value="UniProtKB-EC"/>
</dbReference>
<evidence type="ECO:0000256" key="4">
    <source>
        <dbReference type="ARBA" id="ARBA00021735"/>
    </source>
</evidence>
<dbReference type="PANTHER" id="PTHR12599:SF0">
    <property type="entry name" value="PTERIN-4-ALPHA-CARBINOLAMINE DEHYDRATASE"/>
    <property type="match status" value="1"/>
</dbReference>
<accession>A0A7W7WGL7</accession>
<dbReference type="CDD" id="cd00488">
    <property type="entry name" value="PCD_DCoH"/>
    <property type="match status" value="1"/>
</dbReference>
<evidence type="ECO:0000256" key="3">
    <source>
        <dbReference type="ARBA" id="ARBA00013252"/>
    </source>
</evidence>
<evidence type="ECO:0000256" key="1">
    <source>
        <dbReference type="ARBA" id="ARBA00001554"/>
    </source>
</evidence>
<evidence type="ECO:0000256" key="5">
    <source>
        <dbReference type="ARBA" id="ARBA00023239"/>
    </source>
</evidence>
<organism evidence="6 7">
    <name type="scientific">Kitasatospora gansuensis</name>
    <dbReference type="NCBI Taxonomy" id="258050"/>
    <lineage>
        <taxon>Bacteria</taxon>
        <taxon>Bacillati</taxon>
        <taxon>Actinomycetota</taxon>
        <taxon>Actinomycetes</taxon>
        <taxon>Kitasatosporales</taxon>
        <taxon>Streptomycetaceae</taxon>
        <taxon>Kitasatospora</taxon>
    </lineage>
</organism>
<dbReference type="GO" id="GO:0006729">
    <property type="term" value="P:tetrahydrobiopterin biosynthetic process"/>
    <property type="evidence" value="ECO:0007669"/>
    <property type="project" value="InterPro"/>
</dbReference>
<dbReference type="Gene3D" id="3.30.1360.20">
    <property type="entry name" value="Transcriptional coactivator/pterin dehydratase"/>
    <property type="match status" value="1"/>
</dbReference>
<comment type="caution">
    <text evidence="6">The sequence shown here is derived from an EMBL/GenBank/DDBJ whole genome shotgun (WGS) entry which is preliminary data.</text>
</comment>